<keyword evidence="2" id="KW-0813">Transport</keyword>
<evidence type="ECO:0000256" key="6">
    <source>
        <dbReference type="ARBA" id="ARBA00023136"/>
    </source>
</evidence>
<gene>
    <name evidence="8" type="ORF">DCF17_19370</name>
</gene>
<evidence type="ECO:0000256" key="2">
    <source>
        <dbReference type="ARBA" id="ARBA00022448"/>
    </source>
</evidence>
<dbReference type="GO" id="GO:0016020">
    <property type="term" value="C:membrane"/>
    <property type="evidence" value="ECO:0007669"/>
    <property type="project" value="UniProtKB-SubCell"/>
</dbReference>
<organism evidence="8 9">
    <name type="scientific">Shackletoniella antarctica</name>
    <dbReference type="NCBI Taxonomy" id="268115"/>
    <lineage>
        <taxon>Bacteria</taxon>
        <taxon>Bacillati</taxon>
        <taxon>Cyanobacteriota</taxon>
        <taxon>Cyanophyceae</taxon>
        <taxon>Oculatellales</taxon>
        <taxon>Oculatellaceae</taxon>
        <taxon>Shackletoniella</taxon>
    </lineage>
</organism>
<keyword evidence="4 7" id="KW-0812">Transmembrane</keyword>
<name>A0A2W4XKI8_9CYAN</name>
<dbReference type="GO" id="GO:0055085">
    <property type="term" value="P:transmembrane transport"/>
    <property type="evidence" value="ECO:0007669"/>
    <property type="project" value="InterPro"/>
</dbReference>
<evidence type="ECO:0000256" key="7">
    <source>
        <dbReference type="SAM" id="Phobius"/>
    </source>
</evidence>
<feature type="transmembrane region" description="Helical" evidence="7">
    <location>
        <begin position="66"/>
        <end position="85"/>
    </location>
</feature>
<feature type="transmembrane region" description="Helical" evidence="7">
    <location>
        <begin position="26"/>
        <end position="45"/>
    </location>
</feature>
<keyword evidence="3" id="KW-1003">Cell membrane</keyword>
<proteinExistence type="predicted"/>
<keyword evidence="6 7" id="KW-0472">Membrane</keyword>
<comment type="subcellular location">
    <subcellularLocation>
        <location evidence="1">Membrane</location>
        <topology evidence="1">Multi-pass membrane protein</topology>
    </subcellularLocation>
</comment>
<feature type="transmembrane region" description="Helical" evidence="7">
    <location>
        <begin position="91"/>
        <end position="114"/>
    </location>
</feature>
<protein>
    <recommendedName>
        <fullName evidence="10">Transporter</fullName>
    </recommendedName>
</protein>
<reference evidence="9" key="1">
    <citation type="submission" date="2018-04" db="EMBL/GenBank/DDBJ databases">
        <authorList>
            <person name="Cornet L."/>
        </authorList>
    </citation>
    <scope>NUCLEOTIDE SEQUENCE [LARGE SCALE GENOMIC DNA]</scope>
</reference>
<evidence type="ECO:0000256" key="4">
    <source>
        <dbReference type="ARBA" id="ARBA00022692"/>
    </source>
</evidence>
<sequence length="331" mass="35228">MLIAAASSPIAPLIFFSLRFGRLSGVPLFISMLIQLLPMILVAFIGFGLRQAGVLRSSDAKTIGKLLTNLALPAVILRALAMASITPDLIYLPLSALIVVLGLTAIAFLGVRWLKWEKPRAGALMTTFPTFEGGAVGYPIMLLTFGDVGLSRIVLFDLAQAIYLLTVVYCLSAWFGQAGVTGRAVAQKLAQTPFFWAIVLGLIVNALGWTNDLLLGLLNIAGDSFLLLVLLLLGMEFQVQLPSVGRYILLALAKITCGLILGWAATQAFGLQGVEQAAVLAGAALPPSMLTLLFAQENHLDTRFVISFISAAVPLYLAVVTPLLAHLSLSP</sequence>
<evidence type="ECO:0000256" key="3">
    <source>
        <dbReference type="ARBA" id="ARBA00022475"/>
    </source>
</evidence>
<reference evidence="8 9" key="2">
    <citation type="submission" date="2018-06" db="EMBL/GenBank/DDBJ databases">
        <title>Metagenomic assembly of (sub)arctic Cyanobacteria and their associated microbiome from non-axenic cultures.</title>
        <authorList>
            <person name="Baurain D."/>
        </authorList>
    </citation>
    <scope>NUCLEOTIDE SEQUENCE [LARGE SCALE GENOMIC DNA]</scope>
    <source>
        <strain evidence="8">ULC041bin1</strain>
    </source>
</reference>
<feature type="transmembrane region" description="Helical" evidence="7">
    <location>
        <begin position="277"/>
        <end position="295"/>
    </location>
</feature>
<evidence type="ECO:0000256" key="5">
    <source>
        <dbReference type="ARBA" id="ARBA00022989"/>
    </source>
</evidence>
<dbReference type="AlphaFoldDB" id="A0A2W4XKI8"/>
<feature type="transmembrane region" description="Helical" evidence="7">
    <location>
        <begin position="161"/>
        <end position="180"/>
    </location>
</feature>
<keyword evidence="5 7" id="KW-1133">Transmembrane helix</keyword>
<feature type="transmembrane region" description="Helical" evidence="7">
    <location>
        <begin position="304"/>
        <end position="325"/>
    </location>
</feature>
<evidence type="ECO:0000313" key="8">
    <source>
        <dbReference type="EMBL" id="PZO35105.1"/>
    </source>
</evidence>
<dbReference type="Pfam" id="PF03547">
    <property type="entry name" value="Mem_trans"/>
    <property type="match status" value="2"/>
</dbReference>
<comment type="caution">
    <text evidence="8">The sequence shown here is derived from an EMBL/GenBank/DDBJ whole genome shotgun (WGS) entry which is preliminary data.</text>
</comment>
<feature type="transmembrane region" description="Helical" evidence="7">
    <location>
        <begin position="192"/>
        <end position="209"/>
    </location>
</feature>
<dbReference type="InterPro" id="IPR004776">
    <property type="entry name" value="Mem_transp_PIN-like"/>
</dbReference>
<evidence type="ECO:0000313" key="9">
    <source>
        <dbReference type="Proteomes" id="UP000249081"/>
    </source>
</evidence>
<evidence type="ECO:0000256" key="1">
    <source>
        <dbReference type="ARBA" id="ARBA00004141"/>
    </source>
</evidence>
<dbReference type="EMBL" id="QBMN01000184">
    <property type="protein sequence ID" value="PZO35105.1"/>
    <property type="molecule type" value="Genomic_DNA"/>
</dbReference>
<accession>A0A2W4XKI8</accession>
<dbReference type="Proteomes" id="UP000249081">
    <property type="component" value="Unassembled WGS sequence"/>
</dbReference>
<feature type="transmembrane region" description="Helical" evidence="7">
    <location>
        <begin position="215"/>
        <end position="235"/>
    </location>
</feature>
<dbReference type="PANTHER" id="PTHR36838:SF3">
    <property type="entry name" value="TRANSPORTER AUXIN EFFLUX CARRIER EC FAMILY"/>
    <property type="match status" value="1"/>
</dbReference>
<dbReference type="PANTHER" id="PTHR36838">
    <property type="entry name" value="AUXIN EFFLUX CARRIER FAMILY PROTEIN"/>
    <property type="match status" value="1"/>
</dbReference>
<evidence type="ECO:0008006" key="10">
    <source>
        <dbReference type="Google" id="ProtNLM"/>
    </source>
</evidence>
<feature type="transmembrane region" description="Helical" evidence="7">
    <location>
        <begin position="247"/>
        <end position="265"/>
    </location>
</feature>